<keyword evidence="3" id="KW-1185">Reference proteome</keyword>
<dbReference type="EMBL" id="SDMP01000005">
    <property type="protein sequence ID" value="RYR59907.1"/>
    <property type="molecule type" value="Genomic_DNA"/>
</dbReference>
<evidence type="ECO:0000313" key="3">
    <source>
        <dbReference type="Proteomes" id="UP000289738"/>
    </source>
</evidence>
<evidence type="ECO:0000256" key="1">
    <source>
        <dbReference type="SAM" id="MobiDB-lite"/>
    </source>
</evidence>
<organism evidence="2 3">
    <name type="scientific">Arachis hypogaea</name>
    <name type="common">Peanut</name>
    <dbReference type="NCBI Taxonomy" id="3818"/>
    <lineage>
        <taxon>Eukaryota</taxon>
        <taxon>Viridiplantae</taxon>
        <taxon>Streptophyta</taxon>
        <taxon>Embryophyta</taxon>
        <taxon>Tracheophyta</taxon>
        <taxon>Spermatophyta</taxon>
        <taxon>Magnoliopsida</taxon>
        <taxon>eudicotyledons</taxon>
        <taxon>Gunneridae</taxon>
        <taxon>Pentapetalae</taxon>
        <taxon>rosids</taxon>
        <taxon>fabids</taxon>
        <taxon>Fabales</taxon>
        <taxon>Fabaceae</taxon>
        <taxon>Papilionoideae</taxon>
        <taxon>50 kb inversion clade</taxon>
        <taxon>dalbergioids sensu lato</taxon>
        <taxon>Dalbergieae</taxon>
        <taxon>Pterocarpus clade</taxon>
        <taxon>Arachis</taxon>
    </lineage>
</organism>
<dbReference type="PANTHER" id="PTHR36333:SF1">
    <property type="entry name" value="DIMETHYLALLYL, ADENOSINE TRNA METHYLTHIOTRANSFERASE"/>
    <property type="match status" value="1"/>
</dbReference>
<gene>
    <name evidence="2" type="ORF">Ahy_A05g025846</name>
</gene>
<feature type="compositionally biased region" description="Basic and acidic residues" evidence="1">
    <location>
        <begin position="72"/>
        <end position="88"/>
    </location>
</feature>
<dbReference type="AlphaFoldDB" id="A0A445D9Q9"/>
<protein>
    <submittedName>
        <fullName evidence="2">Uncharacterized protein</fullName>
    </submittedName>
</protein>
<dbReference type="PANTHER" id="PTHR36333">
    <property type="entry name" value="DIMETHYLALLYL, ADENOSINE TRNA METHYLTHIOTRANSFERASE"/>
    <property type="match status" value="1"/>
</dbReference>
<dbReference type="GO" id="GO:0009570">
    <property type="term" value="C:chloroplast stroma"/>
    <property type="evidence" value="ECO:0007669"/>
    <property type="project" value="TreeGrafter"/>
</dbReference>
<feature type="region of interest" description="Disordered" evidence="1">
    <location>
        <begin position="72"/>
        <end position="93"/>
    </location>
</feature>
<feature type="region of interest" description="Disordered" evidence="1">
    <location>
        <begin position="13"/>
        <end position="33"/>
    </location>
</feature>
<evidence type="ECO:0000313" key="2">
    <source>
        <dbReference type="EMBL" id="RYR59907.1"/>
    </source>
</evidence>
<comment type="caution">
    <text evidence="2">The sequence shown here is derived from an EMBL/GenBank/DDBJ whole genome shotgun (WGS) entry which is preliminary data.</text>
</comment>
<accession>A0A445D9Q9</accession>
<proteinExistence type="predicted"/>
<sequence>MAALSFGMATTAWNHGTNTHTHTRPRTHTRTPTIRCIGWDPEGILGPPQTGHIARLEFKRRLERDADAREAFDRQVREEKQRRQELRQSRIPPDNPQELIEYLLDTEAQDIEFEIARMRPRLNEEFFSQLKSELGQLRFAATEDRLIELEALEKAIQEGIARESLTKILTSKDVKATLLQMVESSEINRSLLALLDENIADAHRSNQKQAAEYMEKLRGALLKYITV</sequence>
<reference evidence="2 3" key="1">
    <citation type="submission" date="2019-01" db="EMBL/GenBank/DDBJ databases">
        <title>Sequencing of cultivated peanut Arachis hypogaea provides insights into genome evolution and oil improvement.</title>
        <authorList>
            <person name="Chen X."/>
        </authorList>
    </citation>
    <scope>NUCLEOTIDE SEQUENCE [LARGE SCALE GENOMIC DNA]</scope>
    <source>
        <strain evidence="3">cv. Fuhuasheng</strain>
        <tissue evidence="2">Leaves</tissue>
    </source>
</reference>
<name>A0A445D9Q9_ARAHY</name>
<dbReference type="Proteomes" id="UP000289738">
    <property type="component" value="Chromosome A05"/>
</dbReference>